<evidence type="ECO:0000313" key="4">
    <source>
        <dbReference type="Proteomes" id="UP000640333"/>
    </source>
</evidence>
<keyword evidence="1" id="KW-0812">Transmembrane</keyword>
<dbReference type="Proteomes" id="UP000640333">
    <property type="component" value="Unassembled WGS sequence"/>
</dbReference>
<name>A0A8J7FH77_9GAMM</name>
<dbReference type="PANTHER" id="PTHR35342">
    <property type="entry name" value="TRICARBOXYLIC TRANSPORT PROTEIN"/>
    <property type="match status" value="1"/>
</dbReference>
<feature type="transmembrane region" description="Helical" evidence="1">
    <location>
        <begin position="59"/>
        <end position="80"/>
    </location>
</feature>
<comment type="caution">
    <text evidence="3">The sequence shown here is derived from an EMBL/GenBank/DDBJ whole genome shotgun (WGS) entry which is preliminary data.</text>
</comment>
<dbReference type="RefSeq" id="WP_193953133.1">
    <property type="nucleotide sequence ID" value="NZ_JADEYS010000008.1"/>
</dbReference>
<feature type="transmembrane region" description="Helical" evidence="1">
    <location>
        <begin position="394"/>
        <end position="412"/>
    </location>
</feature>
<dbReference type="InterPro" id="IPR002823">
    <property type="entry name" value="DUF112_TM"/>
</dbReference>
<gene>
    <name evidence="3" type="ORF">IOQ59_09960</name>
</gene>
<feature type="transmembrane region" description="Helical" evidence="1">
    <location>
        <begin position="203"/>
        <end position="223"/>
    </location>
</feature>
<feature type="domain" description="DUF112" evidence="2">
    <location>
        <begin position="18"/>
        <end position="443"/>
    </location>
</feature>
<sequence>MLDGIFTGLSTAVMPFNLMMVVVGCFAGTFIGMLPGLGPISAVALMIPITYGLDPSSGIILMAGVYYGAVFGGSTSSILINAPGCASTVVTSFDGYPLAQQKQAGKALALAAYSSFTGGTIGAIILLFAAPALASVSLSFQSSDYFALMILGLTAVAAFSGKGQVIKALIMTVFGLMIATVGTDTTSGTPRFTFGNIDLIDGISFLLLAMATFALTEVVMTVLKGQHKEKDEQMDMASLGSMKLSREEVKHIAPTVGRSSVFGFLVGVLPGAGATIASFLAYGLERNLASAKEKLKFGKGALRGLAAPESANNAASTGSFVPLLTLGIPGSGTTAIMLGALIAYGIQPGPRLFVDNPDVFWSVIISMYFGNLVLLILNLPLIPYISRLLVIPRPILIPLILFFSITGVYLVSFNSFDIHMMAIITVIAIALKLLEFPMAPMLLGFILGGIMENNLARALVISDGSFDFLWDRPLTLGIVVVAIVVLCIPPLLELVNKRRANKGQATDRGAEAAISEGEG</sequence>
<feature type="transmembrane region" description="Helical" evidence="1">
    <location>
        <begin position="107"/>
        <end position="130"/>
    </location>
</feature>
<protein>
    <submittedName>
        <fullName evidence="3">Tripartite tricarboxylate transporter permease</fullName>
    </submittedName>
</protein>
<dbReference type="AlphaFoldDB" id="A0A8J7FH77"/>
<dbReference type="Pfam" id="PF01970">
    <property type="entry name" value="TctA"/>
    <property type="match status" value="1"/>
</dbReference>
<feature type="transmembrane region" description="Helical" evidence="1">
    <location>
        <begin position="323"/>
        <end position="347"/>
    </location>
</feature>
<feature type="transmembrane region" description="Helical" evidence="1">
    <location>
        <begin position="20"/>
        <end position="47"/>
    </location>
</feature>
<keyword evidence="1" id="KW-1133">Transmembrane helix</keyword>
<organism evidence="3 4">
    <name type="scientific">Pontibacterium sinense</name>
    <dbReference type="NCBI Taxonomy" id="2781979"/>
    <lineage>
        <taxon>Bacteria</taxon>
        <taxon>Pseudomonadati</taxon>
        <taxon>Pseudomonadota</taxon>
        <taxon>Gammaproteobacteria</taxon>
        <taxon>Oceanospirillales</taxon>
        <taxon>Oceanospirillaceae</taxon>
        <taxon>Pontibacterium</taxon>
    </lineage>
</organism>
<dbReference type="PANTHER" id="PTHR35342:SF5">
    <property type="entry name" value="TRICARBOXYLIC TRANSPORT PROTEIN"/>
    <property type="match status" value="1"/>
</dbReference>
<reference evidence="3" key="1">
    <citation type="submission" date="2020-10" db="EMBL/GenBank/DDBJ databases">
        <title>Bacterium isolated from coastal waters sediment.</title>
        <authorList>
            <person name="Chen R.-J."/>
            <person name="Lu D.-C."/>
            <person name="Zhu K.-L."/>
            <person name="Du Z.-J."/>
        </authorList>
    </citation>
    <scope>NUCLEOTIDE SEQUENCE</scope>
    <source>
        <strain evidence="3">N1Y112</strain>
    </source>
</reference>
<feature type="transmembrane region" description="Helical" evidence="1">
    <location>
        <begin position="142"/>
        <end position="159"/>
    </location>
</feature>
<dbReference type="EMBL" id="JADEYS010000008">
    <property type="protein sequence ID" value="MBE9397583.1"/>
    <property type="molecule type" value="Genomic_DNA"/>
</dbReference>
<accession>A0A8J7FH77</accession>
<keyword evidence="1" id="KW-0472">Membrane</keyword>
<feature type="transmembrane region" description="Helical" evidence="1">
    <location>
        <begin position="165"/>
        <end position="182"/>
    </location>
</feature>
<feature type="transmembrane region" description="Helical" evidence="1">
    <location>
        <begin position="474"/>
        <end position="492"/>
    </location>
</feature>
<keyword evidence="4" id="KW-1185">Reference proteome</keyword>
<evidence type="ECO:0000259" key="2">
    <source>
        <dbReference type="Pfam" id="PF01970"/>
    </source>
</evidence>
<feature type="transmembrane region" description="Helical" evidence="1">
    <location>
        <begin position="261"/>
        <end position="284"/>
    </location>
</feature>
<feature type="transmembrane region" description="Helical" evidence="1">
    <location>
        <begin position="359"/>
        <end position="382"/>
    </location>
</feature>
<evidence type="ECO:0000313" key="3">
    <source>
        <dbReference type="EMBL" id="MBE9397583.1"/>
    </source>
</evidence>
<proteinExistence type="predicted"/>
<evidence type="ECO:0000256" key="1">
    <source>
        <dbReference type="SAM" id="Phobius"/>
    </source>
</evidence>